<dbReference type="Gene3D" id="3.40.50.720">
    <property type="entry name" value="NAD(P)-binding Rossmann-like Domain"/>
    <property type="match status" value="1"/>
</dbReference>
<dbReference type="InParanoid" id="A0A067PI97"/>
<dbReference type="OrthoDB" id="3609at2759"/>
<feature type="domain" description="Ketopantoate reductase C-terminal" evidence="2">
    <location>
        <begin position="265"/>
        <end position="353"/>
    </location>
</feature>
<dbReference type="GO" id="GO:0005737">
    <property type="term" value="C:cytoplasm"/>
    <property type="evidence" value="ECO:0007669"/>
    <property type="project" value="TreeGrafter"/>
</dbReference>
<dbReference type="FunCoup" id="A0A067PI97">
    <property type="interactions" value="259"/>
</dbReference>
<feature type="domain" description="Ketopantoate reductase N-terminal" evidence="1">
    <location>
        <begin position="4"/>
        <end position="168"/>
    </location>
</feature>
<dbReference type="HOGENOM" id="CLU_031468_2_1_1"/>
<dbReference type="SUPFAM" id="SSF48179">
    <property type="entry name" value="6-phosphogluconate dehydrogenase C-terminal domain-like"/>
    <property type="match status" value="1"/>
</dbReference>
<accession>A0A067PI97</accession>
<gene>
    <name evidence="3" type="ORF">JAAARDRAFT_142356</name>
</gene>
<reference evidence="4" key="1">
    <citation type="journal article" date="2014" name="Proc. Natl. Acad. Sci. U.S.A.">
        <title>Extensive sampling of basidiomycete genomes demonstrates inadequacy of the white-rot/brown-rot paradigm for wood decay fungi.</title>
        <authorList>
            <person name="Riley R."/>
            <person name="Salamov A.A."/>
            <person name="Brown D.W."/>
            <person name="Nagy L.G."/>
            <person name="Floudas D."/>
            <person name="Held B.W."/>
            <person name="Levasseur A."/>
            <person name="Lombard V."/>
            <person name="Morin E."/>
            <person name="Otillar R."/>
            <person name="Lindquist E.A."/>
            <person name="Sun H."/>
            <person name="LaButti K.M."/>
            <person name="Schmutz J."/>
            <person name="Jabbour D."/>
            <person name="Luo H."/>
            <person name="Baker S.E."/>
            <person name="Pisabarro A.G."/>
            <person name="Walton J.D."/>
            <person name="Blanchette R.A."/>
            <person name="Henrissat B."/>
            <person name="Martin F."/>
            <person name="Cullen D."/>
            <person name="Hibbett D.S."/>
            <person name="Grigoriev I.V."/>
        </authorList>
    </citation>
    <scope>NUCLEOTIDE SEQUENCE [LARGE SCALE GENOMIC DNA]</scope>
    <source>
        <strain evidence="4">MUCL 33604</strain>
    </source>
</reference>
<evidence type="ECO:0000313" key="4">
    <source>
        <dbReference type="Proteomes" id="UP000027265"/>
    </source>
</evidence>
<name>A0A067PI97_9AGAM</name>
<dbReference type="InterPro" id="IPR013328">
    <property type="entry name" value="6PGD_dom2"/>
</dbReference>
<evidence type="ECO:0008006" key="5">
    <source>
        <dbReference type="Google" id="ProtNLM"/>
    </source>
</evidence>
<evidence type="ECO:0000259" key="1">
    <source>
        <dbReference type="Pfam" id="PF02558"/>
    </source>
</evidence>
<dbReference type="STRING" id="933084.A0A067PI97"/>
<dbReference type="InterPro" id="IPR013752">
    <property type="entry name" value="KPA_reductase"/>
</dbReference>
<sequence>MKDVLLVGFGAVGAIYSLILKRSGRASVTVIARGNFESISSHGMHFKSKKFGDIQGWRPDRLFKSVAEAADRPYSHVVVASKAIPEVMRTPTLLSPLLSSPYIDNHPQPTYVILQNGLNVEKGLYYAVQKLCQGEPKIISTALYIGTNLVDHNVVEHSHFDRLTMGIYRPENYTATSNTPEEQSTLDEFESLLHDGGGTVIVVPEVQRLKFSKNFWNVAFSSLATLTRYPIQAIFRHPDGSGDTPAPYVFPGTADLIKDYTLPNLRAILQELVNVGRALGFDETALPSSLVQSTLENTAPLHATADSVHIPSMLLDVEKGRPIEVEVIVGEVVRLARGKGVDIPRIETLYAFLLVLQNQLLRSSGPK</sequence>
<dbReference type="InterPro" id="IPR008927">
    <property type="entry name" value="6-PGluconate_DH-like_C_sf"/>
</dbReference>
<dbReference type="Proteomes" id="UP000027265">
    <property type="component" value="Unassembled WGS sequence"/>
</dbReference>
<dbReference type="PANTHER" id="PTHR21708">
    <property type="entry name" value="PROBABLE 2-DEHYDROPANTOATE 2-REDUCTASE"/>
    <property type="match status" value="1"/>
</dbReference>
<dbReference type="PANTHER" id="PTHR21708:SF43">
    <property type="entry name" value="KETOPANTOATE REDUCTASE C-TERMINAL DOMAIN-CONTAINING PROTEIN"/>
    <property type="match status" value="1"/>
</dbReference>
<evidence type="ECO:0000259" key="2">
    <source>
        <dbReference type="Pfam" id="PF08546"/>
    </source>
</evidence>
<dbReference type="Pfam" id="PF02558">
    <property type="entry name" value="ApbA"/>
    <property type="match status" value="1"/>
</dbReference>
<evidence type="ECO:0000313" key="3">
    <source>
        <dbReference type="EMBL" id="KDQ50201.1"/>
    </source>
</evidence>
<proteinExistence type="predicted"/>
<protein>
    <recommendedName>
        <fullName evidence="5">Ketopantoate reductase C-terminal domain-containing protein</fullName>
    </recommendedName>
</protein>
<dbReference type="Pfam" id="PF08546">
    <property type="entry name" value="ApbA_C"/>
    <property type="match status" value="1"/>
</dbReference>
<dbReference type="AlphaFoldDB" id="A0A067PI97"/>
<dbReference type="Gene3D" id="1.10.1040.10">
    <property type="entry name" value="N-(1-d-carboxylethyl)-l-norvaline Dehydrogenase, domain 2"/>
    <property type="match status" value="1"/>
</dbReference>
<dbReference type="InterPro" id="IPR051402">
    <property type="entry name" value="KPR-Related"/>
</dbReference>
<dbReference type="InterPro" id="IPR013332">
    <property type="entry name" value="KPR_N"/>
</dbReference>
<dbReference type="EMBL" id="KL197764">
    <property type="protein sequence ID" value="KDQ50201.1"/>
    <property type="molecule type" value="Genomic_DNA"/>
</dbReference>
<keyword evidence="4" id="KW-1185">Reference proteome</keyword>
<organism evidence="3 4">
    <name type="scientific">Jaapia argillacea MUCL 33604</name>
    <dbReference type="NCBI Taxonomy" id="933084"/>
    <lineage>
        <taxon>Eukaryota</taxon>
        <taxon>Fungi</taxon>
        <taxon>Dikarya</taxon>
        <taxon>Basidiomycota</taxon>
        <taxon>Agaricomycotina</taxon>
        <taxon>Agaricomycetes</taxon>
        <taxon>Agaricomycetidae</taxon>
        <taxon>Jaapiales</taxon>
        <taxon>Jaapiaceae</taxon>
        <taxon>Jaapia</taxon>
    </lineage>
</organism>